<proteinExistence type="predicted"/>
<comment type="caution">
    <text evidence="1">The sequence shown here is derived from an EMBL/GenBank/DDBJ whole genome shotgun (WGS) entry which is preliminary data.</text>
</comment>
<keyword evidence="2" id="KW-1185">Reference proteome</keyword>
<keyword evidence="1" id="KW-0456">Lyase</keyword>
<protein>
    <submittedName>
        <fullName evidence="1">Strictosidine synthase protein</fullName>
        <ecNumber evidence="1">4.3.3.2</ecNumber>
    </submittedName>
</protein>
<evidence type="ECO:0000313" key="2">
    <source>
        <dbReference type="Proteomes" id="UP000827976"/>
    </source>
</evidence>
<sequence>MKAKGMSIAAMAAYIFNFILSFTDPSHDPKLQVLPLSTATGPESLAFDSAGEGPYTGVSDGRIFKYSPEHHQWTQFAVSSGYMYEECAGSVDATKEDACGRPLGLEFYNKTGDLFVADAYKGLLKATHDERILKPVVTSAEGGALYFTNGLDIDQNSGVIYFTDSSTKYQRRQCMEVITSGDRTGRVMKYDPKSEKVEVLMNGSAFPNGVALSRDGSFLLIAETSTCRILKYKLKEKSVQVLVKLPGLPDNIRRSPRGGYWVALYAERENMSISCTRRMVPWLPIFMERRRGVGDFAVRIGEDGEILEVSEKRFESVSEVHERDGNLWIGSVDLPFVRLYKL</sequence>
<dbReference type="Proteomes" id="UP000827976">
    <property type="component" value="Chromosome 19"/>
</dbReference>
<accession>A0ACB7U3M7</accession>
<gene>
    <name evidence="1" type="ORF">IHE45_19G173600</name>
</gene>
<name>A0ACB7U3M7_DIOAL</name>
<dbReference type="EC" id="4.3.3.2" evidence="1"/>
<reference evidence="2" key="1">
    <citation type="journal article" date="2022" name="Nat. Commun.">
        <title>Chromosome evolution and the genetic basis of agronomically important traits in greater yam.</title>
        <authorList>
            <person name="Bredeson J.V."/>
            <person name="Lyons J.B."/>
            <person name="Oniyinde I.O."/>
            <person name="Okereke N.R."/>
            <person name="Kolade O."/>
            <person name="Nnabue I."/>
            <person name="Nwadili C.O."/>
            <person name="Hribova E."/>
            <person name="Parker M."/>
            <person name="Nwogha J."/>
            <person name="Shu S."/>
            <person name="Carlson J."/>
            <person name="Kariba R."/>
            <person name="Muthemba S."/>
            <person name="Knop K."/>
            <person name="Barton G.J."/>
            <person name="Sherwood A.V."/>
            <person name="Lopez-Montes A."/>
            <person name="Asiedu R."/>
            <person name="Jamnadass R."/>
            <person name="Muchugi A."/>
            <person name="Goodstein D."/>
            <person name="Egesi C.N."/>
            <person name="Featherston J."/>
            <person name="Asfaw A."/>
            <person name="Simpson G.G."/>
            <person name="Dolezel J."/>
            <person name="Hendre P.S."/>
            <person name="Van Deynze A."/>
            <person name="Kumar P.L."/>
            <person name="Obidiegwu J.E."/>
            <person name="Bhattacharjee R."/>
            <person name="Rokhsar D.S."/>
        </authorList>
    </citation>
    <scope>NUCLEOTIDE SEQUENCE [LARGE SCALE GENOMIC DNA]</scope>
    <source>
        <strain evidence="2">cv. TDa95/00328</strain>
    </source>
</reference>
<evidence type="ECO:0000313" key="1">
    <source>
        <dbReference type="EMBL" id="KAH7654938.1"/>
    </source>
</evidence>
<organism evidence="1 2">
    <name type="scientific">Dioscorea alata</name>
    <name type="common">Purple yam</name>
    <dbReference type="NCBI Taxonomy" id="55571"/>
    <lineage>
        <taxon>Eukaryota</taxon>
        <taxon>Viridiplantae</taxon>
        <taxon>Streptophyta</taxon>
        <taxon>Embryophyta</taxon>
        <taxon>Tracheophyta</taxon>
        <taxon>Spermatophyta</taxon>
        <taxon>Magnoliopsida</taxon>
        <taxon>Liliopsida</taxon>
        <taxon>Dioscoreales</taxon>
        <taxon>Dioscoreaceae</taxon>
        <taxon>Dioscorea</taxon>
    </lineage>
</organism>
<dbReference type="EMBL" id="CM037029">
    <property type="protein sequence ID" value="KAH7654938.1"/>
    <property type="molecule type" value="Genomic_DNA"/>
</dbReference>